<dbReference type="FunFam" id="2.30.30.770:FF:000001">
    <property type="entry name" value="60S ribosomal protein L27"/>
    <property type="match status" value="1"/>
</dbReference>
<dbReference type="GO" id="GO:0003735">
    <property type="term" value="F:structural constituent of ribosome"/>
    <property type="evidence" value="ECO:0007669"/>
    <property type="project" value="InterPro"/>
</dbReference>
<dbReference type="GO" id="GO:0006412">
    <property type="term" value="P:translation"/>
    <property type="evidence" value="ECO:0007669"/>
    <property type="project" value="InterPro"/>
</dbReference>
<dbReference type="Pfam" id="PF01777">
    <property type="entry name" value="Ribosomal_L27e"/>
    <property type="match status" value="1"/>
</dbReference>
<comment type="similarity">
    <text evidence="1">Belongs to the eukaryotic ribosomal protein eL27 family.</text>
</comment>
<evidence type="ECO:0000256" key="3">
    <source>
        <dbReference type="ARBA" id="ARBA00023274"/>
    </source>
</evidence>
<reference evidence="6 7" key="1">
    <citation type="journal article" date="2014" name="Genome Biol. Evol.">
        <title>The genome of the myxosporean Thelohanellus kitauei shows adaptations to nutrient acquisition within its fish host.</title>
        <authorList>
            <person name="Yang Y."/>
            <person name="Xiong J."/>
            <person name="Zhou Z."/>
            <person name="Huo F."/>
            <person name="Miao W."/>
            <person name="Ran C."/>
            <person name="Liu Y."/>
            <person name="Zhang J."/>
            <person name="Feng J."/>
            <person name="Wang M."/>
            <person name="Wang M."/>
            <person name="Wang L."/>
            <person name="Yao B."/>
        </authorList>
    </citation>
    <scope>NUCLEOTIDE SEQUENCE [LARGE SCALE GENOMIC DNA]</scope>
    <source>
        <strain evidence="6">Wuqing</strain>
    </source>
</reference>
<sequence length="136" mass="15880">MKNFIKSGRVVLVLNGRYAGRKAVITKASMSGTSSRPFPHVVVAGIDRYPRKITKSMNKAKVAKRSRIKPFIKVLNLNHVFPTRFTFDLKMKREDTSEEVLRTHKRRATVRRHLKEILEKKFATGENKFFFTKLRF</sequence>
<keyword evidence="7" id="KW-1185">Reference proteome</keyword>
<evidence type="ECO:0000313" key="6">
    <source>
        <dbReference type="EMBL" id="KII74624.1"/>
    </source>
</evidence>
<keyword evidence="2 6" id="KW-0689">Ribosomal protein</keyword>
<dbReference type="OMA" id="KMLNYNH"/>
<gene>
    <name evidence="6" type="ORF">RF11_00702</name>
</gene>
<dbReference type="EMBL" id="JWZT01000332">
    <property type="protein sequence ID" value="KII74624.1"/>
    <property type="molecule type" value="Genomic_DNA"/>
</dbReference>
<organism evidence="6 7">
    <name type="scientific">Thelohanellus kitauei</name>
    <name type="common">Myxosporean</name>
    <dbReference type="NCBI Taxonomy" id="669202"/>
    <lineage>
        <taxon>Eukaryota</taxon>
        <taxon>Metazoa</taxon>
        <taxon>Cnidaria</taxon>
        <taxon>Myxozoa</taxon>
        <taxon>Myxosporea</taxon>
        <taxon>Bivalvulida</taxon>
        <taxon>Platysporina</taxon>
        <taxon>Myxobolidae</taxon>
        <taxon>Thelohanellus</taxon>
    </lineage>
</organism>
<dbReference type="Gene3D" id="2.30.30.770">
    <property type="match status" value="1"/>
</dbReference>
<dbReference type="InterPro" id="IPR008991">
    <property type="entry name" value="Translation_prot_SH3-like_sf"/>
</dbReference>
<dbReference type="AlphaFoldDB" id="A0A0C2JA28"/>
<evidence type="ECO:0000256" key="1">
    <source>
        <dbReference type="ARBA" id="ARBA00009124"/>
    </source>
</evidence>
<dbReference type="InterPro" id="IPR001141">
    <property type="entry name" value="Ribosomal_eL27"/>
</dbReference>
<name>A0A0C2JA28_THEKT</name>
<evidence type="ECO:0000313" key="7">
    <source>
        <dbReference type="Proteomes" id="UP000031668"/>
    </source>
</evidence>
<evidence type="ECO:0000256" key="5">
    <source>
        <dbReference type="ARBA" id="ARBA00035329"/>
    </source>
</evidence>
<dbReference type="GO" id="GO:0005840">
    <property type="term" value="C:ribosome"/>
    <property type="evidence" value="ECO:0007669"/>
    <property type="project" value="UniProtKB-KW"/>
</dbReference>
<dbReference type="InterPro" id="IPR038655">
    <property type="entry name" value="Ribosomal_eL27_sf"/>
</dbReference>
<dbReference type="InterPro" id="IPR041991">
    <property type="entry name" value="Ribosomal_eL27_KOW"/>
</dbReference>
<dbReference type="SUPFAM" id="SSF50104">
    <property type="entry name" value="Translation proteins SH3-like domain"/>
    <property type="match status" value="1"/>
</dbReference>
<dbReference type="CDD" id="cd06090">
    <property type="entry name" value="KOW_RPL27"/>
    <property type="match status" value="1"/>
</dbReference>
<comment type="caution">
    <text evidence="6">The sequence shown here is derived from an EMBL/GenBank/DDBJ whole genome shotgun (WGS) entry which is preliminary data.</text>
</comment>
<accession>A0A0C2JA28</accession>
<dbReference type="PANTHER" id="PTHR10497">
    <property type="entry name" value="60S RIBOSOMAL PROTEIN L27"/>
    <property type="match status" value="1"/>
</dbReference>
<protein>
    <recommendedName>
        <fullName evidence="4">Large ribosomal subunit protein eL27</fullName>
    </recommendedName>
    <alternativeName>
        <fullName evidence="5">60S ribosomal protein L27</fullName>
    </alternativeName>
</protein>
<dbReference type="Proteomes" id="UP000031668">
    <property type="component" value="Unassembled WGS sequence"/>
</dbReference>
<evidence type="ECO:0000256" key="4">
    <source>
        <dbReference type="ARBA" id="ARBA00035224"/>
    </source>
</evidence>
<evidence type="ECO:0000256" key="2">
    <source>
        <dbReference type="ARBA" id="ARBA00022980"/>
    </source>
</evidence>
<proteinExistence type="inferred from homology"/>
<dbReference type="GO" id="GO:1990904">
    <property type="term" value="C:ribonucleoprotein complex"/>
    <property type="evidence" value="ECO:0007669"/>
    <property type="project" value="UniProtKB-KW"/>
</dbReference>
<keyword evidence="3" id="KW-0687">Ribonucleoprotein</keyword>
<dbReference type="OrthoDB" id="2365484at2759"/>